<dbReference type="InterPro" id="IPR008075">
    <property type="entry name" value="LIMR"/>
</dbReference>
<dbReference type="Proteomes" id="UP000095283">
    <property type="component" value="Unplaced"/>
</dbReference>
<evidence type="ECO:0000313" key="4">
    <source>
        <dbReference type="WBParaSite" id="Hba_16779"/>
    </source>
</evidence>
<feature type="transmembrane region" description="Helical" evidence="2">
    <location>
        <begin position="277"/>
        <end position="299"/>
    </location>
</feature>
<dbReference type="PANTHER" id="PTHR12625">
    <property type="entry name" value="LIPOCALIN-1 INTERACTING MEMBRANE RECEPTOR LIMR"/>
    <property type="match status" value="1"/>
</dbReference>
<keyword evidence="2" id="KW-0812">Transmembrane</keyword>
<keyword evidence="2" id="KW-1133">Transmembrane helix</keyword>
<accession>A0A1I7XGH4</accession>
<keyword evidence="3" id="KW-1185">Reference proteome</keyword>
<feature type="transmembrane region" description="Helical" evidence="2">
    <location>
        <begin position="45"/>
        <end position="67"/>
    </location>
</feature>
<protein>
    <submittedName>
        <fullName evidence="4">G_PROTEIN_RECEP_F1_2 domain-containing protein</fullName>
    </submittedName>
</protein>
<dbReference type="InterPro" id="IPR006876">
    <property type="entry name" value="LMBR1-like_membr_prot"/>
</dbReference>
<feature type="transmembrane region" description="Helical" evidence="2">
    <location>
        <begin position="202"/>
        <end position="225"/>
    </location>
</feature>
<evidence type="ECO:0000256" key="2">
    <source>
        <dbReference type="SAM" id="Phobius"/>
    </source>
</evidence>
<dbReference type="GO" id="GO:0004888">
    <property type="term" value="F:transmembrane signaling receptor activity"/>
    <property type="evidence" value="ECO:0007669"/>
    <property type="project" value="TreeGrafter"/>
</dbReference>
<feature type="transmembrane region" description="Helical" evidence="2">
    <location>
        <begin position="7"/>
        <end position="33"/>
    </location>
</feature>
<evidence type="ECO:0000313" key="3">
    <source>
        <dbReference type="Proteomes" id="UP000095283"/>
    </source>
</evidence>
<dbReference type="AlphaFoldDB" id="A0A1I7XGH4"/>
<proteinExistence type="inferred from homology"/>
<evidence type="ECO:0000256" key="1">
    <source>
        <dbReference type="ARBA" id="ARBA00010487"/>
    </source>
</evidence>
<sequence length="330" mass="37494">MQRVYETLAVCALLIVVILCLLDVVLALLSSSVSLLSITSVNLPLIYSCVSFCGVGLLLVSTPIGFARMFSIVGEMAIIPLRQKSLRWYHHVMLIIKYPIIIISLLMLTGLSLLMVIINSLSLMFGYRGLPAYAQYMEVQTRHTLGMPGAIAESITIFYFERYCGILVFYRYVMATSLVGLYSMPFVRTLRPIPGKTSMTAIIINCSLVLVLSSALPVLANTLGITTFDLLGAYSSLEWLSNFRLVLAYNVLFAVATMFCLVSQITNPVRKQIIKRLALKFSITVNFFPLFMLTLLLYYCYNAYKRYKFFRLYELRCRHTRPDELCEKWE</sequence>
<feature type="transmembrane region" description="Helical" evidence="2">
    <location>
        <begin position="245"/>
        <end position="265"/>
    </location>
</feature>
<dbReference type="GO" id="GO:0005886">
    <property type="term" value="C:plasma membrane"/>
    <property type="evidence" value="ECO:0007669"/>
    <property type="project" value="TreeGrafter"/>
</dbReference>
<dbReference type="WBParaSite" id="Hba_16779">
    <property type="protein sequence ID" value="Hba_16779"/>
    <property type="gene ID" value="Hba_16779"/>
</dbReference>
<organism evidence="3 4">
    <name type="scientific">Heterorhabditis bacteriophora</name>
    <name type="common">Entomopathogenic nematode worm</name>
    <dbReference type="NCBI Taxonomy" id="37862"/>
    <lineage>
        <taxon>Eukaryota</taxon>
        <taxon>Metazoa</taxon>
        <taxon>Ecdysozoa</taxon>
        <taxon>Nematoda</taxon>
        <taxon>Chromadorea</taxon>
        <taxon>Rhabditida</taxon>
        <taxon>Rhabditina</taxon>
        <taxon>Rhabditomorpha</taxon>
        <taxon>Strongyloidea</taxon>
        <taxon>Heterorhabditidae</taxon>
        <taxon>Heterorhabditis</taxon>
    </lineage>
</organism>
<reference evidence="4" key="1">
    <citation type="submission" date="2016-11" db="UniProtKB">
        <authorList>
            <consortium name="WormBaseParasite"/>
        </authorList>
    </citation>
    <scope>IDENTIFICATION</scope>
</reference>
<feature type="transmembrane region" description="Helical" evidence="2">
    <location>
        <begin position="169"/>
        <end position="190"/>
    </location>
</feature>
<dbReference type="PANTHER" id="PTHR12625:SF0">
    <property type="entry name" value="PROTEIN LILIPOD"/>
    <property type="match status" value="1"/>
</dbReference>
<dbReference type="Pfam" id="PF04791">
    <property type="entry name" value="LMBR1"/>
    <property type="match status" value="1"/>
</dbReference>
<comment type="similarity">
    <text evidence="1">Belongs to the LIMR family.</text>
</comment>
<feature type="transmembrane region" description="Helical" evidence="2">
    <location>
        <begin position="88"/>
        <end position="118"/>
    </location>
</feature>
<name>A0A1I7XGH4_HETBA</name>
<dbReference type="GO" id="GO:0007165">
    <property type="term" value="P:signal transduction"/>
    <property type="evidence" value="ECO:0007669"/>
    <property type="project" value="TreeGrafter"/>
</dbReference>
<keyword evidence="2" id="KW-0472">Membrane</keyword>
<dbReference type="PRINTS" id="PR01692">
    <property type="entry name" value="LIPOCALINIMR"/>
</dbReference>